<organism evidence="1 2">
    <name type="scientific">Leucogyrophana mollusca</name>
    <dbReference type="NCBI Taxonomy" id="85980"/>
    <lineage>
        <taxon>Eukaryota</taxon>
        <taxon>Fungi</taxon>
        <taxon>Dikarya</taxon>
        <taxon>Basidiomycota</taxon>
        <taxon>Agaricomycotina</taxon>
        <taxon>Agaricomycetes</taxon>
        <taxon>Agaricomycetidae</taxon>
        <taxon>Boletales</taxon>
        <taxon>Boletales incertae sedis</taxon>
        <taxon>Leucogyrophana</taxon>
    </lineage>
</organism>
<gene>
    <name evidence="1" type="ORF">BV22DRAFT_922842</name>
</gene>
<evidence type="ECO:0000313" key="1">
    <source>
        <dbReference type="EMBL" id="KAH7917956.1"/>
    </source>
</evidence>
<reference evidence="1" key="1">
    <citation type="journal article" date="2021" name="New Phytol.">
        <title>Evolutionary innovations through gain and loss of genes in the ectomycorrhizal Boletales.</title>
        <authorList>
            <person name="Wu G."/>
            <person name="Miyauchi S."/>
            <person name="Morin E."/>
            <person name="Kuo A."/>
            <person name="Drula E."/>
            <person name="Varga T."/>
            <person name="Kohler A."/>
            <person name="Feng B."/>
            <person name="Cao Y."/>
            <person name="Lipzen A."/>
            <person name="Daum C."/>
            <person name="Hundley H."/>
            <person name="Pangilinan J."/>
            <person name="Johnson J."/>
            <person name="Barry K."/>
            <person name="LaButti K."/>
            <person name="Ng V."/>
            <person name="Ahrendt S."/>
            <person name="Min B."/>
            <person name="Choi I.G."/>
            <person name="Park H."/>
            <person name="Plett J.M."/>
            <person name="Magnuson J."/>
            <person name="Spatafora J.W."/>
            <person name="Nagy L.G."/>
            <person name="Henrissat B."/>
            <person name="Grigoriev I.V."/>
            <person name="Yang Z.L."/>
            <person name="Xu J."/>
            <person name="Martin F.M."/>
        </authorList>
    </citation>
    <scope>NUCLEOTIDE SEQUENCE</scope>
    <source>
        <strain evidence="1">KUC20120723A-06</strain>
    </source>
</reference>
<protein>
    <submittedName>
        <fullName evidence="1">Uncharacterized protein</fullName>
    </submittedName>
</protein>
<keyword evidence="2" id="KW-1185">Reference proteome</keyword>
<dbReference type="Proteomes" id="UP000790709">
    <property type="component" value="Unassembled WGS sequence"/>
</dbReference>
<sequence>MAAVATSLLFGCCAIQAHIYYRGFAKDFLMIKFMVAVVMVLELVRLVCTVATMWFVAVTAYDNPTGLAVWRPDGIVIIPITSVTRFIVQSYFTFRLWKLANSTLLPTLCMVLSMFTTGVSFAVCGIAFAMTSVAAFYATQHWLITMWWASQSVADATLTLALVYHLRRKRSVGFSRTSISIDRIIMWTAETGLLSSISCLLVLAFFLTMENNYVWNALSSVVGSIYGNSLLAMLNSRLVLRANQAEGAYKLENRAHRSLDRREIVGSTLPFVINVTRVVEASSDDKDEIDPSIPSEEALVAP</sequence>
<proteinExistence type="predicted"/>
<dbReference type="EMBL" id="MU266888">
    <property type="protein sequence ID" value="KAH7917956.1"/>
    <property type="molecule type" value="Genomic_DNA"/>
</dbReference>
<evidence type="ECO:0000313" key="2">
    <source>
        <dbReference type="Proteomes" id="UP000790709"/>
    </source>
</evidence>
<comment type="caution">
    <text evidence="1">The sequence shown here is derived from an EMBL/GenBank/DDBJ whole genome shotgun (WGS) entry which is preliminary data.</text>
</comment>
<accession>A0ACB8AY96</accession>
<name>A0ACB8AY96_9AGAM</name>